<organism evidence="2 3">
    <name type="scientific">Saccharopolyspora gregorii</name>
    <dbReference type="NCBI Taxonomy" id="33914"/>
    <lineage>
        <taxon>Bacteria</taxon>
        <taxon>Bacillati</taxon>
        <taxon>Actinomycetota</taxon>
        <taxon>Actinomycetes</taxon>
        <taxon>Pseudonocardiales</taxon>
        <taxon>Pseudonocardiaceae</taxon>
        <taxon>Saccharopolyspora</taxon>
    </lineage>
</organism>
<keyword evidence="3" id="KW-1185">Reference proteome</keyword>
<name>A0ABP6S134_9PSEU</name>
<evidence type="ECO:0000256" key="1">
    <source>
        <dbReference type="SAM" id="MobiDB-lite"/>
    </source>
</evidence>
<comment type="caution">
    <text evidence="2">The sequence shown here is derived from an EMBL/GenBank/DDBJ whole genome shotgun (WGS) entry which is preliminary data.</text>
</comment>
<dbReference type="RefSeq" id="WP_258343673.1">
    <property type="nucleotide sequence ID" value="NZ_BAAAYK010000038.1"/>
</dbReference>
<proteinExistence type="predicted"/>
<accession>A0ABP6S134</accession>
<dbReference type="Proteomes" id="UP001500483">
    <property type="component" value="Unassembled WGS sequence"/>
</dbReference>
<gene>
    <name evidence="2" type="ORF">GCM10020366_64590</name>
</gene>
<dbReference type="EMBL" id="BAAAYK010000038">
    <property type="protein sequence ID" value="GAA3365284.1"/>
    <property type="molecule type" value="Genomic_DNA"/>
</dbReference>
<protein>
    <submittedName>
        <fullName evidence="2">Uncharacterized protein</fullName>
    </submittedName>
</protein>
<feature type="region of interest" description="Disordered" evidence="1">
    <location>
        <begin position="90"/>
        <end position="111"/>
    </location>
</feature>
<evidence type="ECO:0000313" key="3">
    <source>
        <dbReference type="Proteomes" id="UP001500483"/>
    </source>
</evidence>
<feature type="region of interest" description="Disordered" evidence="1">
    <location>
        <begin position="1"/>
        <end position="54"/>
    </location>
</feature>
<reference evidence="3" key="1">
    <citation type="journal article" date="2019" name="Int. J. Syst. Evol. Microbiol.">
        <title>The Global Catalogue of Microorganisms (GCM) 10K type strain sequencing project: providing services to taxonomists for standard genome sequencing and annotation.</title>
        <authorList>
            <consortium name="The Broad Institute Genomics Platform"/>
            <consortium name="The Broad Institute Genome Sequencing Center for Infectious Disease"/>
            <person name="Wu L."/>
            <person name="Ma J."/>
        </authorList>
    </citation>
    <scope>NUCLEOTIDE SEQUENCE [LARGE SCALE GENOMIC DNA]</scope>
    <source>
        <strain evidence="3">JCM 9687</strain>
    </source>
</reference>
<feature type="compositionally biased region" description="Basic residues" evidence="1">
    <location>
        <begin position="1"/>
        <end position="12"/>
    </location>
</feature>
<feature type="compositionally biased region" description="Low complexity" evidence="1">
    <location>
        <begin position="27"/>
        <end position="37"/>
    </location>
</feature>
<evidence type="ECO:0000313" key="2">
    <source>
        <dbReference type="EMBL" id="GAA3365284.1"/>
    </source>
</evidence>
<sequence length="111" mass="11399">MDPRHRTHRRLHLVPAAAGPAAGGTGPPTSTGAAPDPGSGGGERPPSAPEPLTDDRVAECTDAGLVAEIRACEALRHRLLHDQLTLLTEARRRGLRLPAGPSPARSGGAPT</sequence>